<keyword evidence="6 14" id="KW-0808">Transferase</keyword>
<dbReference type="SUPFAM" id="SSF47384">
    <property type="entry name" value="Homodimeric domain of signal transducing histidine kinase"/>
    <property type="match status" value="1"/>
</dbReference>
<dbReference type="SUPFAM" id="SSF55874">
    <property type="entry name" value="ATPase domain of HSP90 chaperone/DNA topoisomerase II/histidine kinase"/>
    <property type="match status" value="1"/>
</dbReference>
<comment type="catalytic activity">
    <reaction evidence="1 14">
        <text>ATP + protein L-histidine = ADP + protein N-phospho-L-histidine.</text>
        <dbReference type="EC" id="2.7.13.3"/>
    </reaction>
</comment>
<keyword evidence="7 14" id="KW-0812">Transmembrane</keyword>
<dbReference type="GO" id="GO:0000155">
    <property type="term" value="F:phosphorelay sensor kinase activity"/>
    <property type="evidence" value="ECO:0007669"/>
    <property type="project" value="InterPro"/>
</dbReference>
<keyword evidence="12 14" id="KW-0902">Two-component regulatory system</keyword>
<evidence type="ECO:0000256" key="14">
    <source>
        <dbReference type="RuleBase" id="RU364088"/>
    </source>
</evidence>
<dbReference type="GO" id="GO:0005524">
    <property type="term" value="F:ATP binding"/>
    <property type="evidence" value="ECO:0007669"/>
    <property type="project" value="UniProtKB-KW"/>
</dbReference>
<dbReference type="Gene3D" id="6.10.340.10">
    <property type="match status" value="1"/>
</dbReference>
<proteinExistence type="predicted"/>
<evidence type="ECO:0000256" key="13">
    <source>
        <dbReference type="ARBA" id="ARBA00023136"/>
    </source>
</evidence>
<dbReference type="RefSeq" id="WP_165391281.1">
    <property type="nucleotide sequence ID" value="NZ_SHKX01000003.1"/>
</dbReference>
<dbReference type="EMBL" id="SHKX01000003">
    <property type="protein sequence ID" value="RZU48143.1"/>
    <property type="molecule type" value="Genomic_DNA"/>
</dbReference>
<feature type="domain" description="Histidine kinase" evidence="15">
    <location>
        <begin position="252"/>
        <end position="465"/>
    </location>
</feature>
<organism evidence="17 18">
    <name type="scientific">Fluviicoccus keumensis</name>
    <dbReference type="NCBI Taxonomy" id="1435465"/>
    <lineage>
        <taxon>Bacteria</taxon>
        <taxon>Pseudomonadati</taxon>
        <taxon>Pseudomonadota</taxon>
        <taxon>Gammaproteobacteria</taxon>
        <taxon>Moraxellales</taxon>
        <taxon>Moraxellaceae</taxon>
        <taxon>Fluviicoccus</taxon>
    </lineage>
</organism>
<evidence type="ECO:0000259" key="16">
    <source>
        <dbReference type="PROSITE" id="PS50885"/>
    </source>
</evidence>
<dbReference type="PANTHER" id="PTHR45436">
    <property type="entry name" value="SENSOR HISTIDINE KINASE YKOH"/>
    <property type="match status" value="1"/>
</dbReference>
<evidence type="ECO:0000256" key="3">
    <source>
        <dbReference type="ARBA" id="ARBA00022475"/>
    </source>
</evidence>
<dbReference type="InterPro" id="IPR004358">
    <property type="entry name" value="Sig_transdc_His_kin-like_C"/>
</dbReference>
<feature type="transmembrane region" description="Helical" evidence="14">
    <location>
        <begin position="171"/>
        <end position="189"/>
    </location>
</feature>
<dbReference type="PROSITE" id="PS50885">
    <property type="entry name" value="HAMP"/>
    <property type="match status" value="1"/>
</dbReference>
<comment type="caution">
    <text evidence="17">The sequence shown here is derived from an EMBL/GenBank/DDBJ whole genome shotgun (WGS) entry which is preliminary data.</text>
</comment>
<dbReference type="NCBIfam" id="TIGR01386">
    <property type="entry name" value="cztS_silS_copS"/>
    <property type="match status" value="1"/>
</dbReference>
<dbReference type="InterPro" id="IPR003661">
    <property type="entry name" value="HisK_dim/P_dom"/>
</dbReference>
<dbReference type="Gene3D" id="3.30.565.10">
    <property type="entry name" value="Histidine kinase-like ATPase, C-terminal domain"/>
    <property type="match status" value="1"/>
</dbReference>
<evidence type="ECO:0000256" key="5">
    <source>
        <dbReference type="ARBA" id="ARBA00022553"/>
    </source>
</evidence>
<feature type="transmembrane region" description="Helical" evidence="14">
    <location>
        <begin position="12"/>
        <end position="33"/>
    </location>
</feature>
<dbReference type="CDD" id="cd00075">
    <property type="entry name" value="HATPase"/>
    <property type="match status" value="1"/>
</dbReference>
<keyword evidence="13 14" id="KW-0472">Membrane</keyword>
<evidence type="ECO:0000313" key="17">
    <source>
        <dbReference type="EMBL" id="RZU48143.1"/>
    </source>
</evidence>
<dbReference type="InterPro" id="IPR050428">
    <property type="entry name" value="TCS_sensor_his_kinase"/>
</dbReference>
<comment type="subcellular location">
    <subcellularLocation>
        <location evidence="2">Cell inner membrane</location>
        <topology evidence="2">Multi-pass membrane protein</topology>
    </subcellularLocation>
</comment>
<keyword evidence="5" id="KW-0597">Phosphoprotein</keyword>
<dbReference type="Pfam" id="PF00672">
    <property type="entry name" value="HAMP"/>
    <property type="match status" value="1"/>
</dbReference>
<evidence type="ECO:0000256" key="9">
    <source>
        <dbReference type="ARBA" id="ARBA00022777"/>
    </source>
</evidence>
<dbReference type="Pfam" id="PF00512">
    <property type="entry name" value="HisKA"/>
    <property type="match status" value="1"/>
</dbReference>
<evidence type="ECO:0000256" key="8">
    <source>
        <dbReference type="ARBA" id="ARBA00022741"/>
    </source>
</evidence>
<evidence type="ECO:0000256" key="6">
    <source>
        <dbReference type="ARBA" id="ARBA00022679"/>
    </source>
</evidence>
<dbReference type="EC" id="2.7.13.3" evidence="14"/>
<dbReference type="InterPro" id="IPR003594">
    <property type="entry name" value="HATPase_dom"/>
</dbReference>
<protein>
    <recommendedName>
        <fullName evidence="14">Sensor protein</fullName>
        <ecNumber evidence="14">2.7.13.3</ecNumber>
    </recommendedName>
</protein>
<comment type="function">
    <text evidence="14">Member of a two-component regulatory system.</text>
</comment>
<dbReference type="FunFam" id="3.30.565.10:FF:000006">
    <property type="entry name" value="Sensor histidine kinase WalK"/>
    <property type="match status" value="1"/>
</dbReference>
<evidence type="ECO:0000259" key="15">
    <source>
        <dbReference type="PROSITE" id="PS50109"/>
    </source>
</evidence>
<gene>
    <name evidence="17" type="ORF">EV700_0117</name>
</gene>
<reference evidence="17 18" key="1">
    <citation type="submission" date="2019-02" db="EMBL/GenBank/DDBJ databases">
        <title>Genomic Encyclopedia of Type Strains, Phase IV (KMG-IV): sequencing the most valuable type-strain genomes for metagenomic binning, comparative biology and taxonomic classification.</title>
        <authorList>
            <person name="Goeker M."/>
        </authorList>
    </citation>
    <scope>NUCLEOTIDE SEQUENCE [LARGE SCALE GENOMIC DNA]</scope>
    <source>
        <strain evidence="17 18">DSM 105135</strain>
    </source>
</reference>
<evidence type="ECO:0000256" key="4">
    <source>
        <dbReference type="ARBA" id="ARBA00022519"/>
    </source>
</evidence>
<keyword evidence="3 14" id="KW-1003">Cell membrane</keyword>
<dbReference type="SMART" id="SM00388">
    <property type="entry name" value="HisKA"/>
    <property type="match status" value="1"/>
</dbReference>
<evidence type="ECO:0000256" key="11">
    <source>
        <dbReference type="ARBA" id="ARBA00022989"/>
    </source>
</evidence>
<evidence type="ECO:0000313" key="18">
    <source>
        <dbReference type="Proteomes" id="UP000292423"/>
    </source>
</evidence>
<evidence type="ECO:0000256" key="10">
    <source>
        <dbReference type="ARBA" id="ARBA00022840"/>
    </source>
</evidence>
<dbReference type="PROSITE" id="PS50109">
    <property type="entry name" value="HIS_KIN"/>
    <property type="match status" value="1"/>
</dbReference>
<accession>A0A4Q7ZDI5</accession>
<evidence type="ECO:0000256" key="7">
    <source>
        <dbReference type="ARBA" id="ARBA00022692"/>
    </source>
</evidence>
<dbReference type="CDD" id="cd06225">
    <property type="entry name" value="HAMP"/>
    <property type="match status" value="1"/>
</dbReference>
<dbReference type="CDD" id="cd00082">
    <property type="entry name" value="HisKA"/>
    <property type="match status" value="1"/>
</dbReference>
<dbReference type="InterPro" id="IPR036097">
    <property type="entry name" value="HisK_dim/P_sf"/>
</dbReference>
<dbReference type="InterPro" id="IPR005467">
    <property type="entry name" value="His_kinase_dom"/>
</dbReference>
<dbReference type="Pfam" id="PF02518">
    <property type="entry name" value="HATPase_c"/>
    <property type="match status" value="1"/>
</dbReference>
<keyword evidence="18" id="KW-1185">Reference proteome</keyword>
<dbReference type="SMART" id="SM00387">
    <property type="entry name" value="HATPase_c"/>
    <property type="match status" value="1"/>
</dbReference>
<dbReference type="PANTHER" id="PTHR45436:SF15">
    <property type="entry name" value="SENSOR HISTIDINE KINASE CUSS"/>
    <property type="match status" value="1"/>
</dbReference>
<dbReference type="AlphaFoldDB" id="A0A4Q7ZDI5"/>
<evidence type="ECO:0000256" key="1">
    <source>
        <dbReference type="ARBA" id="ARBA00000085"/>
    </source>
</evidence>
<keyword evidence="10 14" id="KW-0067">ATP-binding</keyword>
<evidence type="ECO:0000256" key="12">
    <source>
        <dbReference type="ARBA" id="ARBA00023012"/>
    </source>
</evidence>
<keyword evidence="9 14" id="KW-0418">Kinase</keyword>
<evidence type="ECO:0000256" key="2">
    <source>
        <dbReference type="ARBA" id="ARBA00004429"/>
    </source>
</evidence>
<sequence>MAVRSLTFRTSLWFSLLALGVFLVMGLFILASVQHHFGEQDRDALAGKLELIARILHPLPDQPLASDSRRILEAALVGHHDLSVQILTGDGVPFLHSGEALFPMSMLHDAAPWETGQVARVLTWSASGESFRGVAVRLAGAASSRTSGWIVALAVDTRHHTDFISAFGRELALIGAGGLLLMAVLGWLVTRRGFRPVLEMAQVAEGISAQQLDKRLAPAIMPAELQPLARAFNGMLDRLGDSLQRLSGFSSDLAHELRTPVNNLMTQTQVCLSKPRDVNEYREVLYSNLEEFERLGRMIGDMLFLAKADHGLVVPERSPVNVRAEIEALYEFYDALAAEKQLVLSVEGEGQTSGDALMLRRAFSNLLSNALRHADLGSMVKVSLVPSADRLAVLVCNTGDTVSMEHLPRLFDRFYRVDASRQRQDEGAGLGLAITRSIIQAHGGEVTVTSSARQTCFRVELPVAVHGSQIVWSVQP</sequence>
<feature type="domain" description="HAMP" evidence="16">
    <location>
        <begin position="191"/>
        <end position="244"/>
    </location>
</feature>
<keyword evidence="4 14" id="KW-0997">Cell inner membrane</keyword>
<dbReference type="InterPro" id="IPR036890">
    <property type="entry name" value="HATPase_C_sf"/>
</dbReference>
<dbReference type="SMART" id="SM00304">
    <property type="entry name" value="HAMP"/>
    <property type="match status" value="1"/>
</dbReference>
<name>A0A4Q7ZDI5_9GAMM</name>
<dbReference type="InterPro" id="IPR048590">
    <property type="entry name" value="CusS-like_sensor"/>
</dbReference>
<dbReference type="PRINTS" id="PR00344">
    <property type="entry name" value="BCTRLSENSOR"/>
</dbReference>
<keyword evidence="8 14" id="KW-0547">Nucleotide-binding</keyword>
<dbReference type="GO" id="GO:0005886">
    <property type="term" value="C:plasma membrane"/>
    <property type="evidence" value="ECO:0007669"/>
    <property type="project" value="UniProtKB-SubCell"/>
</dbReference>
<dbReference type="InterPro" id="IPR006290">
    <property type="entry name" value="CztS_silS_copS"/>
</dbReference>
<keyword evidence="11 14" id="KW-1133">Transmembrane helix</keyword>
<dbReference type="Gene3D" id="1.10.287.130">
    <property type="match status" value="1"/>
</dbReference>
<dbReference type="Proteomes" id="UP000292423">
    <property type="component" value="Unassembled WGS sequence"/>
</dbReference>
<dbReference type="Pfam" id="PF21085">
    <property type="entry name" value="CusS"/>
    <property type="match status" value="1"/>
</dbReference>
<dbReference type="InterPro" id="IPR003660">
    <property type="entry name" value="HAMP_dom"/>
</dbReference>